<dbReference type="Gramene" id="KOM37123">
    <property type="protein sequence ID" value="KOM37123"/>
    <property type="gene ID" value="LR48_Vigan03g050400"/>
</dbReference>
<evidence type="ECO:0000313" key="2">
    <source>
        <dbReference type="Proteomes" id="UP000053144"/>
    </source>
</evidence>
<evidence type="ECO:0000313" key="1">
    <source>
        <dbReference type="EMBL" id="KOM37123.1"/>
    </source>
</evidence>
<sequence>MTCQGDEAQKVLEKHQKGGMLEAWAPFLKISSSLSANRDKQSVLLHRFCSRPKRVQQCFSFYVTSVTPSRCAPPMLLLFLSNSVSEEVLKS</sequence>
<gene>
    <name evidence="1" type="ORF">LR48_Vigan03g050400</name>
</gene>
<accession>A0A0L9U2R2</accession>
<reference evidence="2" key="1">
    <citation type="journal article" date="2015" name="Proc. Natl. Acad. Sci. U.S.A.">
        <title>Genome sequencing of adzuki bean (Vigna angularis) provides insight into high starch and low fat accumulation and domestication.</title>
        <authorList>
            <person name="Yang K."/>
            <person name="Tian Z."/>
            <person name="Chen C."/>
            <person name="Luo L."/>
            <person name="Zhao B."/>
            <person name="Wang Z."/>
            <person name="Yu L."/>
            <person name="Li Y."/>
            <person name="Sun Y."/>
            <person name="Li W."/>
            <person name="Chen Y."/>
            <person name="Li Y."/>
            <person name="Zhang Y."/>
            <person name="Ai D."/>
            <person name="Zhao J."/>
            <person name="Shang C."/>
            <person name="Ma Y."/>
            <person name="Wu B."/>
            <person name="Wang M."/>
            <person name="Gao L."/>
            <person name="Sun D."/>
            <person name="Zhang P."/>
            <person name="Guo F."/>
            <person name="Wang W."/>
            <person name="Li Y."/>
            <person name="Wang J."/>
            <person name="Varshney R.K."/>
            <person name="Wang J."/>
            <person name="Ling H.Q."/>
            <person name="Wan P."/>
        </authorList>
    </citation>
    <scope>NUCLEOTIDE SEQUENCE</scope>
    <source>
        <strain evidence="2">cv. Jingnong 6</strain>
    </source>
</reference>
<dbReference type="Proteomes" id="UP000053144">
    <property type="component" value="Chromosome 3"/>
</dbReference>
<organism evidence="1 2">
    <name type="scientific">Phaseolus angularis</name>
    <name type="common">Azuki bean</name>
    <name type="synonym">Vigna angularis</name>
    <dbReference type="NCBI Taxonomy" id="3914"/>
    <lineage>
        <taxon>Eukaryota</taxon>
        <taxon>Viridiplantae</taxon>
        <taxon>Streptophyta</taxon>
        <taxon>Embryophyta</taxon>
        <taxon>Tracheophyta</taxon>
        <taxon>Spermatophyta</taxon>
        <taxon>Magnoliopsida</taxon>
        <taxon>eudicotyledons</taxon>
        <taxon>Gunneridae</taxon>
        <taxon>Pentapetalae</taxon>
        <taxon>rosids</taxon>
        <taxon>fabids</taxon>
        <taxon>Fabales</taxon>
        <taxon>Fabaceae</taxon>
        <taxon>Papilionoideae</taxon>
        <taxon>50 kb inversion clade</taxon>
        <taxon>NPAAA clade</taxon>
        <taxon>indigoferoid/millettioid clade</taxon>
        <taxon>Phaseoleae</taxon>
        <taxon>Vigna</taxon>
    </lineage>
</organism>
<proteinExistence type="predicted"/>
<protein>
    <submittedName>
        <fullName evidence="1">Uncharacterized protein</fullName>
    </submittedName>
</protein>
<name>A0A0L9U2R2_PHAAN</name>
<dbReference type="EMBL" id="CM003373">
    <property type="protein sequence ID" value="KOM37123.1"/>
    <property type="molecule type" value="Genomic_DNA"/>
</dbReference>
<dbReference type="AlphaFoldDB" id="A0A0L9U2R2"/>